<evidence type="ECO:0008006" key="10">
    <source>
        <dbReference type="Google" id="ProtNLM"/>
    </source>
</evidence>
<protein>
    <recommendedName>
        <fullName evidence="10">Permease</fullName>
    </recommendedName>
</protein>
<dbReference type="InterPro" id="IPR053166">
    <property type="entry name" value="UPF0718_permease"/>
</dbReference>
<dbReference type="RefSeq" id="WP_031573917.1">
    <property type="nucleotide sequence ID" value="NZ_FNDZ01000001.1"/>
</dbReference>
<evidence type="ECO:0000256" key="7">
    <source>
        <dbReference type="SAM" id="Phobius"/>
    </source>
</evidence>
<dbReference type="InterPro" id="IPR005524">
    <property type="entry name" value="DUF318"/>
</dbReference>
<feature type="transmembrane region" description="Helical" evidence="7">
    <location>
        <begin position="43"/>
        <end position="65"/>
    </location>
</feature>
<evidence type="ECO:0000313" key="9">
    <source>
        <dbReference type="Proteomes" id="UP000183255"/>
    </source>
</evidence>
<accession>A0A1G8HKL2</accession>
<organism evidence="8 9">
    <name type="scientific">Proteiniclasticum ruminis</name>
    <dbReference type="NCBI Taxonomy" id="398199"/>
    <lineage>
        <taxon>Bacteria</taxon>
        <taxon>Bacillati</taxon>
        <taxon>Bacillota</taxon>
        <taxon>Clostridia</taxon>
        <taxon>Eubacteriales</taxon>
        <taxon>Clostridiaceae</taxon>
        <taxon>Proteiniclasticum</taxon>
    </lineage>
</organism>
<feature type="transmembrane region" description="Helical" evidence="7">
    <location>
        <begin position="271"/>
        <end position="296"/>
    </location>
</feature>
<evidence type="ECO:0000256" key="2">
    <source>
        <dbReference type="ARBA" id="ARBA00006386"/>
    </source>
</evidence>
<feature type="transmembrane region" description="Helical" evidence="7">
    <location>
        <begin position="86"/>
        <end position="109"/>
    </location>
</feature>
<sequence>MVIFQWINNQLLKMNWLFELVEGLVVKVFGLSMDSRLGASVHFFIYDVIKIFILLSALIFVISYVQSFFPPERTKRILGNFNGITANILAALLGTITPFCSCSSIPLFIGFTSAGLPIGTTFSFLISSPLVDLASVILLAGIFNWKIAIAYVIVGLVLAVIGGTVIGHLKLESHVESFVFQNNLKMGEEDPLSIKERLEFAKDQVLDIIRKVWIYVLIGVGIGAAIHNYIPETFITSILGADKWWSVLVATIVGIPMYADIFGTLPIAEALIAKGVGLGTALAFMMGVTALSLPSLVMLSKVVKPKLLAIFFGIVAVGIVLIGYSFNAFSYLFI</sequence>
<feature type="transmembrane region" description="Helical" evidence="7">
    <location>
        <begin position="308"/>
        <end position="333"/>
    </location>
</feature>
<keyword evidence="4 7" id="KW-0812">Transmembrane</keyword>
<evidence type="ECO:0000256" key="6">
    <source>
        <dbReference type="ARBA" id="ARBA00023136"/>
    </source>
</evidence>
<dbReference type="AlphaFoldDB" id="A0A1G8HKL2"/>
<feature type="transmembrane region" description="Helical" evidence="7">
    <location>
        <begin position="121"/>
        <end position="142"/>
    </location>
</feature>
<feature type="transmembrane region" description="Helical" evidence="7">
    <location>
        <begin position="212"/>
        <end position="230"/>
    </location>
</feature>
<evidence type="ECO:0000256" key="5">
    <source>
        <dbReference type="ARBA" id="ARBA00022989"/>
    </source>
</evidence>
<feature type="transmembrane region" description="Helical" evidence="7">
    <location>
        <begin position="149"/>
        <end position="169"/>
    </location>
</feature>
<keyword evidence="6 7" id="KW-0472">Membrane</keyword>
<comment type="subcellular location">
    <subcellularLocation>
        <location evidence="1">Cell membrane</location>
        <topology evidence="1">Multi-pass membrane protein</topology>
    </subcellularLocation>
</comment>
<dbReference type="EMBL" id="FNDZ01000001">
    <property type="protein sequence ID" value="SDI06960.1"/>
    <property type="molecule type" value="Genomic_DNA"/>
</dbReference>
<evidence type="ECO:0000256" key="3">
    <source>
        <dbReference type="ARBA" id="ARBA00022475"/>
    </source>
</evidence>
<name>A0A1G8HKL2_9CLOT</name>
<dbReference type="Pfam" id="PF03773">
    <property type="entry name" value="ArsP_1"/>
    <property type="match status" value="1"/>
</dbReference>
<dbReference type="GO" id="GO:0005886">
    <property type="term" value="C:plasma membrane"/>
    <property type="evidence" value="ECO:0007669"/>
    <property type="project" value="UniProtKB-SubCell"/>
</dbReference>
<keyword evidence="5 7" id="KW-1133">Transmembrane helix</keyword>
<evidence type="ECO:0000256" key="1">
    <source>
        <dbReference type="ARBA" id="ARBA00004651"/>
    </source>
</evidence>
<reference evidence="8 9" key="1">
    <citation type="submission" date="2016-10" db="EMBL/GenBank/DDBJ databases">
        <authorList>
            <person name="de Groot N.N."/>
        </authorList>
    </citation>
    <scope>NUCLEOTIDE SEQUENCE [LARGE SCALE GENOMIC DNA]</scope>
    <source>
        <strain evidence="8 9">CGMCC 1.5058</strain>
    </source>
</reference>
<evidence type="ECO:0000256" key="4">
    <source>
        <dbReference type="ARBA" id="ARBA00022692"/>
    </source>
</evidence>
<dbReference type="PANTHER" id="PTHR42775">
    <property type="entry name" value="PERMEASE RV2963-RELATED"/>
    <property type="match status" value="1"/>
</dbReference>
<dbReference type="PANTHER" id="PTHR42775:SF1">
    <property type="entry name" value="PERMEASE RV2963-RELATED"/>
    <property type="match status" value="1"/>
</dbReference>
<gene>
    <name evidence="8" type="ORF">SAMN05421804_101609</name>
</gene>
<proteinExistence type="inferred from homology"/>
<feature type="transmembrane region" description="Helical" evidence="7">
    <location>
        <begin position="242"/>
        <end position="259"/>
    </location>
</feature>
<evidence type="ECO:0000313" key="8">
    <source>
        <dbReference type="EMBL" id="SDI06960.1"/>
    </source>
</evidence>
<keyword evidence="3" id="KW-1003">Cell membrane</keyword>
<comment type="similarity">
    <text evidence="2">Belongs to the UPF0718 family.</text>
</comment>
<dbReference type="Proteomes" id="UP000183255">
    <property type="component" value="Unassembled WGS sequence"/>
</dbReference>